<feature type="region of interest" description="Disordered" evidence="2">
    <location>
        <begin position="204"/>
        <end position="225"/>
    </location>
</feature>
<dbReference type="CDD" id="cd02869">
    <property type="entry name" value="PseudoU_synth_RluA_like"/>
    <property type="match status" value="1"/>
</dbReference>
<feature type="domain" description="Pseudouridine synthase RsuA/RluA-like" evidence="3">
    <location>
        <begin position="237"/>
        <end position="442"/>
    </location>
</feature>
<dbReference type="Pfam" id="PF04417">
    <property type="entry name" value="DUF501"/>
    <property type="match status" value="1"/>
</dbReference>
<feature type="compositionally biased region" description="Polar residues" evidence="2">
    <location>
        <begin position="210"/>
        <end position="219"/>
    </location>
</feature>
<dbReference type="InterPro" id="IPR006145">
    <property type="entry name" value="PsdUridine_synth_RsuA/RluA"/>
</dbReference>
<dbReference type="InterPro" id="IPR007511">
    <property type="entry name" value="DUF501"/>
</dbReference>
<dbReference type="eggNOG" id="KOG1919">
    <property type="taxonomic scope" value="Eukaryota"/>
</dbReference>
<feature type="region of interest" description="Disordered" evidence="2">
    <location>
        <begin position="87"/>
        <end position="117"/>
    </location>
</feature>
<dbReference type="GO" id="GO:0000455">
    <property type="term" value="P:enzyme-directed rRNA pseudouridine synthesis"/>
    <property type="evidence" value="ECO:0007669"/>
    <property type="project" value="TreeGrafter"/>
</dbReference>
<feature type="non-terminal residue" evidence="4">
    <location>
        <position position="1"/>
    </location>
</feature>
<dbReference type="EMBL" id="AGNL01008803">
    <property type="protein sequence ID" value="EJK70270.1"/>
    <property type="molecule type" value="Genomic_DNA"/>
</dbReference>
<feature type="compositionally biased region" description="Gly residues" evidence="2">
    <location>
        <begin position="88"/>
        <end position="98"/>
    </location>
</feature>
<comment type="similarity">
    <text evidence="1">Belongs to the pseudouridine synthase RluA family.</text>
</comment>
<evidence type="ECO:0000313" key="4">
    <source>
        <dbReference type="EMBL" id="EJK70270.1"/>
    </source>
</evidence>
<dbReference type="InterPro" id="IPR050188">
    <property type="entry name" value="RluA_PseudoU_synthase"/>
</dbReference>
<feature type="compositionally biased region" description="Low complexity" evidence="2">
    <location>
        <begin position="99"/>
        <end position="109"/>
    </location>
</feature>
<proteinExistence type="inferred from homology"/>
<evidence type="ECO:0000259" key="3">
    <source>
        <dbReference type="Pfam" id="PF00849"/>
    </source>
</evidence>
<dbReference type="Proteomes" id="UP000266841">
    <property type="component" value="Unassembled WGS sequence"/>
</dbReference>
<evidence type="ECO:0000313" key="5">
    <source>
        <dbReference type="Proteomes" id="UP000266841"/>
    </source>
</evidence>
<keyword evidence="5" id="KW-1185">Reference proteome</keyword>
<protein>
    <recommendedName>
        <fullName evidence="3">Pseudouridine synthase RsuA/RluA-like domain-containing protein</fullName>
    </recommendedName>
</protein>
<gene>
    <name evidence="4" type="ORF">THAOC_08386</name>
</gene>
<sequence length="894" mass="98147">VGVAGDPLGLAAVRDELGRVPVVAVPLEVGEGGQRAGAVVGDPGEGVLVAGGRGPRRVEDAAGVGLGRLGLANVRLEVEGGPLDLLGDGRGGGGGRAGAGAAAAESGPSRTTALPSAPGAALVSPLASNNGGMGGAGGRRLIPPWFKRLFGPLSFYRRPAHNRSDPTKMQVVAFLLLHTLVVQSALGFRPLPVPLRTSLGGDGRGPLLNGLQSSEGTEVNETKSKRRRIPVLQYRDDYVIVSKPPGMTMHHNSKSRWGRSKSPVLQAAVKRQLGRKPYLVHRLDHRTSGACIVGFSSEAAGSLHGRLRREDACKLYVALVRGNLRDRFRQADETGFEEEFVVGAEGSRPRVGLNFDDPPYVHSPPVECEYRGKITINQPIKDNEVDKDAVTDFFFLSSLDMHGEDDENDIGASSSPYTNKSISLLLCRPRTGRSHQIRKHLKKALNCPIIGDSEHGDSRVNRHWRQTIGLDRLALHCFYLGLPSVRGGGDEDDDEIQCIAPLTDDLRGALLDGKLAKLWEEATHVEPKLKKEFVDERGGSFGRHFRKRKNEQQIMRPSPGCPAGQSFDIAIERTWIRGECVPPPVGPGPPPPELIDDGLMAHAEEVEESRVRHTTSIANQTFQLPCSQIDDGLMAHAEEMEESRVRHTTNIANQTFQLPRANDLDVIEQQVFHRVDDDQVFCVSSSPCLHGYPQSFGFHPTKGPKPVSGLFRLSCPLLVEAIDQWEGEGGVRQMTDWLRSDDRFHNASRKQDGFETANRIQKKVRKELARGDLSYLSKRLGEFNSERFLDSGIAGIPSSQTFNVKCIHAHVADHLCRRSRDLDSADIENADRGNIIGEHALRILGDRGTEICGNEVCWQQCNCNRKRVDSDWSYRPKKNRQKLKTTSERRHLSK</sequence>
<accession>K0SY20</accession>
<dbReference type="AlphaFoldDB" id="K0SY20"/>
<dbReference type="GO" id="GO:0003723">
    <property type="term" value="F:RNA binding"/>
    <property type="evidence" value="ECO:0007669"/>
    <property type="project" value="InterPro"/>
</dbReference>
<dbReference type="InterPro" id="IPR020103">
    <property type="entry name" value="PsdUridine_synth_cat_dom_sf"/>
</dbReference>
<name>K0SY20_THAOC</name>
<reference evidence="4 5" key="1">
    <citation type="journal article" date="2012" name="Genome Biol.">
        <title>Genome and low-iron response of an oceanic diatom adapted to chronic iron limitation.</title>
        <authorList>
            <person name="Lommer M."/>
            <person name="Specht M."/>
            <person name="Roy A.S."/>
            <person name="Kraemer L."/>
            <person name="Andreson R."/>
            <person name="Gutowska M.A."/>
            <person name="Wolf J."/>
            <person name="Bergner S.V."/>
            <person name="Schilhabel M.B."/>
            <person name="Klostermeier U.C."/>
            <person name="Beiko R.G."/>
            <person name="Rosenstiel P."/>
            <person name="Hippler M."/>
            <person name="Laroche J."/>
        </authorList>
    </citation>
    <scope>NUCLEOTIDE SEQUENCE [LARGE SCALE GENOMIC DNA]</scope>
    <source>
        <strain evidence="4 5">CCMP1005</strain>
    </source>
</reference>
<evidence type="ECO:0000256" key="1">
    <source>
        <dbReference type="ARBA" id="ARBA00010876"/>
    </source>
</evidence>
<evidence type="ECO:0000256" key="2">
    <source>
        <dbReference type="SAM" id="MobiDB-lite"/>
    </source>
</evidence>
<dbReference type="GO" id="GO:0009982">
    <property type="term" value="F:pseudouridine synthase activity"/>
    <property type="evidence" value="ECO:0007669"/>
    <property type="project" value="InterPro"/>
</dbReference>
<dbReference type="PANTHER" id="PTHR21600:SF87">
    <property type="entry name" value="RNA PSEUDOURIDYLATE SYNTHASE DOMAIN-CONTAINING PROTEIN 1"/>
    <property type="match status" value="1"/>
</dbReference>
<dbReference type="OrthoDB" id="424794at2759"/>
<dbReference type="SUPFAM" id="SSF55120">
    <property type="entry name" value="Pseudouridine synthase"/>
    <property type="match status" value="1"/>
</dbReference>
<comment type="caution">
    <text evidence="4">The sequence shown here is derived from an EMBL/GenBank/DDBJ whole genome shotgun (WGS) entry which is preliminary data.</text>
</comment>
<dbReference type="PANTHER" id="PTHR21600">
    <property type="entry name" value="MITOCHONDRIAL RNA PSEUDOURIDINE SYNTHASE"/>
    <property type="match status" value="1"/>
</dbReference>
<organism evidence="4 5">
    <name type="scientific">Thalassiosira oceanica</name>
    <name type="common">Marine diatom</name>
    <dbReference type="NCBI Taxonomy" id="159749"/>
    <lineage>
        <taxon>Eukaryota</taxon>
        <taxon>Sar</taxon>
        <taxon>Stramenopiles</taxon>
        <taxon>Ochrophyta</taxon>
        <taxon>Bacillariophyta</taxon>
        <taxon>Coscinodiscophyceae</taxon>
        <taxon>Thalassiosirophycidae</taxon>
        <taxon>Thalassiosirales</taxon>
        <taxon>Thalassiosiraceae</taxon>
        <taxon>Thalassiosira</taxon>
    </lineage>
</organism>
<dbReference type="Gene3D" id="3.30.2350.10">
    <property type="entry name" value="Pseudouridine synthase"/>
    <property type="match status" value="1"/>
</dbReference>
<dbReference type="Pfam" id="PF00849">
    <property type="entry name" value="PseudoU_synth_2"/>
    <property type="match status" value="1"/>
</dbReference>